<dbReference type="Proteomes" id="UP000677054">
    <property type="component" value="Unassembled WGS sequence"/>
</dbReference>
<evidence type="ECO:0000313" key="2">
    <source>
        <dbReference type="EMBL" id="CAD7248351.1"/>
    </source>
</evidence>
<gene>
    <name evidence="2" type="ORF">DSTB1V02_LOCUS8167</name>
</gene>
<dbReference type="EMBL" id="LR901325">
    <property type="protein sequence ID" value="CAD7248351.1"/>
    <property type="molecule type" value="Genomic_DNA"/>
</dbReference>
<feature type="compositionally biased region" description="Polar residues" evidence="1">
    <location>
        <begin position="261"/>
        <end position="270"/>
    </location>
</feature>
<feature type="region of interest" description="Disordered" evidence="1">
    <location>
        <begin position="249"/>
        <end position="270"/>
    </location>
</feature>
<accession>A0A7R8XEX7</accession>
<evidence type="ECO:0000256" key="1">
    <source>
        <dbReference type="SAM" id="MobiDB-lite"/>
    </source>
</evidence>
<evidence type="ECO:0000313" key="3">
    <source>
        <dbReference type="Proteomes" id="UP000677054"/>
    </source>
</evidence>
<protein>
    <submittedName>
        <fullName evidence="2">Uncharacterized protein</fullName>
    </submittedName>
</protein>
<organism evidence="2">
    <name type="scientific">Darwinula stevensoni</name>
    <dbReference type="NCBI Taxonomy" id="69355"/>
    <lineage>
        <taxon>Eukaryota</taxon>
        <taxon>Metazoa</taxon>
        <taxon>Ecdysozoa</taxon>
        <taxon>Arthropoda</taxon>
        <taxon>Crustacea</taxon>
        <taxon>Oligostraca</taxon>
        <taxon>Ostracoda</taxon>
        <taxon>Podocopa</taxon>
        <taxon>Podocopida</taxon>
        <taxon>Darwinulocopina</taxon>
        <taxon>Darwinuloidea</taxon>
        <taxon>Darwinulidae</taxon>
        <taxon>Darwinula</taxon>
    </lineage>
</organism>
<dbReference type="AlphaFoldDB" id="A0A7R8XEX7"/>
<sequence length="270" mass="30973">MFRVVPMLLPGNGGRCRKIGPDWLEKGIASDSSSDRWSSIFFLLNCNYQLQMYQESRGRVYARQVGFVIFLYSRGTSQEIIAKKIFFELGGVNAAIRNSLINFAGSDIVNCADSGARWKNSPRNIMSIHCIYVELIRFHDWSFKKERAMRGVFSRDEPQHRGSVQRGYNLAVITDKVHFLKPFSAVVNYTNGLAACKADGADHLVQDDKGVNWHEYTVQYAKSILSMMNPARRGMNHRGRSPVNMRRMERRMGKRKHKTDSSFFETLQES</sequence>
<name>A0A7R8XEX7_9CRUS</name>
<proteinExistence type="predicted"/>
<dbReference type="EMBL" id="CAJPEV010001808">
    <property type="protein sequence ID" value="CAG0894417.1"/>
    <property type="molecule type" value="Genomic_DNA"/>
</dbReference>
<keyword evidence="3" id="KW-1185">Reference proteome</keyword>
<reference evidence="2" key="1">
    <citation type="submission" date="2020-11" db="EMBL/GenBank/DDBJ databases">
        <authorList>
            <person name="Tran Van P."/>
        </authorList>
    </citation>
    <scope>NUCLEOTIDE SEQUENCE</scope>
</reference>